<dbReference type="Proteomes" id="UP000267250">
    <property type="component" value="Chromosome"/>
</dbReference>
<evidence type="ECO:0000313" key="1">
    <source>
        <dbReference type="EMBL" id="AZR72677.1"/>
    </source>
</evidence>
<proteinExistence type="predicted"/>
<sequence length="59" mass="6505">MAKNKIVDLFGKELKVINMGLESFANDLKSLNVAVIQMDWRPPAGGNKKMASLLAMLKD</sequence>
<accession>A0A3Q9HPP4</accession>
<dbReference type="EMBL" id="CP016379">
    <property type="protein sequence ID" value="AZR72677.1"/>
    <property type="molecule type" value="Genomic_DNA"/>
</dbReference>
<dbReference type="KEGG" id="aft:BBF96_04295"/>
<reference evidence="1 2" key="1">
    <citation type="submission" date="2016-07" db="EMBL/GenBank/DDBJ databases">
        <title>Genome and transcriptome analysis of iron-reducing fermentative bacteria Anoxybacter fermentans.</title>
        <authorList>
            <person name="Zeng X."/>
            <person name="Shao Z."/>
        </authorList>
    </citation>
    <scope>NUCLEOTIDE SEQUENCE [LARGE SCALE GENOMIC DNA]</scope>
    <source>
        <strain evidence="1 2">DY22613</strain>
    </source>
</reference>
<evidence type="ECO:0008006" key="3">
    <source>
        <dbReference type="Google" id="ProtNLM"/>
    </source>
</evidence>
<evidence type="ECO:0000313" key="2">
    <source>
        <dbReference type="Proteomes" id="UP000267250"/>
    </source>
</evidence>
<keyword evidence="2" id="KW-1185">Reference proteome</keyword>
<dbReference type="RefSeq" id="WP_127016008.1">
    <property type="nucleotide sequence ID" value="NZ_CP016379.1"/>
</dbReference>
<dbReference type="OrthoDB" id="48287at2"/>
<dbReference type="Gene3D" id="3.40.50.720">
    <property type="entry name" value="NAD(P)-binding Rossmann-like Domain"/>
    <property type="match status" value="1"/>
</dbReference>
<dbReference type="AlphaFoldDB" id="A0A3Q9HPP4"/>
<organism evidence="1 2">
    <name type="scientific">Anoxybacter fermentans</name>
    <dbReference type="NCBI Taxonomy" id="1323375"/>
    <lineage>
        <taxon>Bacteria</taxon>
        <taxon>Bacillati</taxon>
        <taxon>Bacillota</taxon>
        <taxon>Clostridia</taxon>
        <taxon>Halanaerobiales</taxon>
        <taxon>Anoxybacter</taxon>
    </lineage>
</organism>
<protein>
    <recommendedName>
        <fullName evidence="3">FdrA domain protein</fullName>
    </recommendedName>
</protein>
<name>A0A3Q9HPP4_9FIRM</name>
<gene>
    <name evidence="1" type="ORF">BBF96_04295</name>
</gene>